<dbReference type="RefSeq" id="WP_021583623.1">
    <property type="nucleotide sequence ID" value="NZ_AWET01000018.1"/>
</dbReference>
<evidence type="ECO:0000313" key="3">
    <source>
        <dbReference type="Proteomes" id="UP000016600"/>
    </source>
</evidence>
<dbReference type="GO" id="GO:0005886">
    <property type="term" value="C:plasma membrane"/>
    <property type="evidence" value="ECO:0007669"/>
    <property type="project" value="TreeGrafter"/>
</dbReference>
<evidence type="ECO:0000256" key="1">
    <source>
        <dbReference type="SAM" id="Phobius"/>
    </source>
</evidence>
<keyword evidence="1" id="KW-1133">Transmembrane helix</keyword>
<proteinExistence type="predicted"/>
<protein>
    <submittedName>
        <fullName evidence="2">PF05656 family protein</fullName>
    </submittedName>
</protein>
<dbReference type="EMBL" id="AWET01000018">
    <property type="protein sequence ID" value="ERK03063.1"/>
    <property type="molecule type" value="Genomic_DNA"/>
</dbReference>
<evidence type="ECO:0000313" key="2">
    <source>
        <dbReference type="EMBL" id="ERK03063.1"/>
    </source>
</evidence>
<organism evidence="2 3">
    <name type="scientific">Hoylesella pleuritidis F0068</name>
    <dbReference type="NCBI Taxonomy" id="1081904"/>
    <lineage>
        <taxon>Bacteria</taxon>
        <taxon>Pseudomonadati</taxon>
        <taxon>Bacteroidota</taxon>
        <taxon>Bacteroidia</taxon>
        <taxon>Bacteroidales</taxon>
        <taxon>Prevotellaceae</taxon>
        <taxon>Hoylesella</taxon>
    </lineage>
</organism>
<gene>
    <name evidence="2" type="ORF">HMPREF1218_1748</name>
</gene>
<accession>U2LF24</accession>
<keyword evidence="3" id="KW-1185">Reference proteome</keyword>
<name>U2LF24_9BACT</name>
<comment type="caution">
    <text evidence="2">The sequence shown here is derived from an EMBL/GenBank/DDBJ whole genome shotgun (WGS) entry which is preliminary data.</text>
</comment>
<dbReference type="InterPro" id="IPR008523">
    <property type="entry name" value="DUF805"/>
</dbReference>
<dbReference type="PANTHER" id="PTHR34980:SF1">
    <property type="entry name" value="INNER MEMBRANE PROTEIN"/>
    <property type="match status" value="1"/>
</dbReference>
<keyword evidence="1" id="KW-0812">Transmembrane</keyword>
<dbReference type="PANTHER" id="PTHR34980">
    <property type="entry name" value="INNER MEMBRANE PROTEIN-RELATED-RELATED"/>
    <property type="match status" value="1"/>
</dbReference>
<feature type="transmembrane region" description="Helical" evidence="1">
    <location>
        <begin position="129"/>
        <end position="155"/>
    </location>
</feature>
<dbReference type="Proteomes" id="UP000016600">
    <property type="component" value="Unassembled WGS sequence"/>
</dbReference>
<dbReference type="AlphaFoldDB" id="U2LF24"/>
<reference evidence="2 3" key="1">
    <citation type="submission" date="2013-08" db="EMBL/GenBank/DDBJ databases">
        <authorList>
            <person name="Durkin A.S."/>
            <person name="Haft D.R."/>
            <person name="McCorrison J."/>
            <person name="Torralba M."/>
            <person name="Gillis M."/>
            <person name="Haft D.H."/>
            <person name="Methe B."/>
            <person name="Sutton G."/>
            <person name="Nelson K.E."/>
        </authorList>
    </citation>
    <scope>NUCLEOTIDE SEQUENCE [LARGE SCALE GENOMIC DNA]</scope>
    <source>
        <strain evidence="2 3">F0068</strain>
    </source>
</reference>
<feature type="transmembrane region" description="Helical" evidence="1">
    <location>
        <begin position="62"/>
        <end position="79"/>
    </location>
</feature>
<feature type="transmembrane region" description="Helical" evidence="1">
    <location>
        <begin position="91"/>
        <end position="109"/>
    </location>
</feature>
<dbReference type="Pfam" id="PF05656">
    <property type="entry name" value="DUF805"/>
    <property type="match status" value="1"/>
</dbReference>
<keyword evidence="1" id="KW-0472">Membrane</keyword>
<feature type="transmembrane region" description="Helical" evidence="1">
    <location>
        <begin position="37"/>
        <end position="56"/>
    </location>
</feature>
<dbReference type="PATRIC" id="fig|1081904.3.peg.950"/>
<sequence length="174" mass="19741">MIMNNVTAKPQLSFGEAIKLASGRVTDFKGRSRRSEYWWFMLAFLIGYFIISWLLGKILPPIVTSIITPPLWFAALAVTVRRLQDTGKSKWWVVVSWISMLAYSLYFNLSGISEQMMAVNTDPQSVMKALFNPVLMVLGLVYTVTSLVTIIFCLLDGRPESNKYGESPKYIINE</sequence>